<organism evidence="1 2">
    <name type="scientific">Callosobruchus maculatus</name>
    <name type="common">Southern cowpea weevil</name>
    <name type="synonym">Pulse bruchid</name>
    <dbReference type="NCBI Taxonomy" id="64391"/>
    <lineage>
        <taxon>Eukaryota</taxon>
        <taxon>Metazoa</taxon>
        <taxon>Ecdysozoa</taxon>
        <taxon>Arthropoda</taxon>
        <taxon>Hexapoda</taxon>
        <taxon>Insecta</taxon>
        <taxon>Pterygota</taxon>
        <taxon>Neoptera</taxon>
        <taxon>Endopterygota</taxon>
        <taxon>Coleoptera</taxon>
        <taxon>Polyphaga</taxon>
        <taxon>Cucujiformia</taxon>
        <taxon>Chrysomeloidea</taxon>
        <taxon>Chrysomelidae</taxon>
        <taxon>Bruchinae</taxon>
        <taxon>Bruchini</taxon>
        <taxon>Callosobruchus</taxon>
    </lineage>
</organism>
<name>A0A653D4X9_CALMS</name>
<dbReference type="AlphaFoldDB" id="A0A653D4X9"/>
<dbReference type="Proteomes" id="UP000410492">
    <property type="component" value="Unassembled WGS sequence"/>
</dbReference>
<feature type="non-terminal residue" evidence="1">
    <location>
        <position position="1"/>
    </location>
</feature>
<protein>
    <submittedName>
        <fullName evidence="1">Uncharacterized protein</fullName>
    </submittedName>
</protein>
<reference evidence="1 2" key="1">
    <citation type="submission" date="2019-01" db="EMBL/GenBank/DDBJ databases">
        <authorList>
            <person name="Sayadi A."/>
        </authorList>
    </citation>
    <scope>NUCLEOTIDE SEQUENCE [LARGE SCALE GENOMIC DNA]</scope>
</reference>
<gene>
    <name evidence="1" type="ORF">CALMAC_LOCUS14464</name>
</gene>
<accession>A0A653D4X9</accession>
<dbReference type="EMBL" id="CAACVG010010195">
    <property type="protein sequence ID" value="VEN55229.1"/>
    <property type="molecule type" value="Genomic_DNA"/>
</dbReference>
<sequence length="60" mass="7071">KLENQELKSLSVYGDNTTVLTSPLLTEVEMRRYSIFRGGKVDKNSYFWCYQLNVEHKINN</sequence>
<proteinExistence type="predicted"/>
<evidence type="ECO:0000313" key="1">
    <source>
        <dbReference type="EMBL" id="VEN55229.1"/>
    </source>
</evidence>
<evidence type="ECO:0000313" key="2">
    <source>
        <dbReference type="Proteomes" id="UP000410492"/>
    </source>
</evidence>
<keyword evidence="2" id="KW-1185">Reference proteome</keyword>